<proteinExistence type="predicted"/>
<dbReference type="AlphaFoldDB" id="A0A916ZG04"/>
<name>A0A916ZG04_9BACL</name>
<evidence type="ECO:0000313" key="3">
    <source>
        <dbReference type="Proteomes" id="UP000612456"/>
    </source>
</evidence>
<protein>
    <recommendedName>
        <fullName evidence="1">YqbQ/XkdQ domain-containing protein</fullName>
    </recommendedName>
</protein>
<dbReference type="EMBL" id="BMHP01000007">
    <property type="protein sequence ID" value="GGD95169.1"/>
    <property type="molecule type" value="Genomic_DNA"/>
</dbReference>
<sequence length="323" mass="37156">MLEVLMDDKRGTIWNISDIVADITWKTSRIGKPGTLDLTLIKNSVWQDSKFAFNNGDIIRFRKDNQNVFYGYIFSINSGRDENVKLLCYDQIRYLTGKAMYSFANKTASEVLRKIAGDYQLTLGDVDDTGYKIPTMLEDNVKLLDIICKALDYTLINGYGNFVLFDDFGSLSLRNVKNLRVPFWIGEESLMYDYSAKRSIDSDTYNKIKLYRDNKETGMRDIFVAQRSDTIAQWGLLLLYQSVDDKMNDAQIMEMQDQLLLLRNRESKTLKVDAIGDLRIRAGSYVSIVIHEMGVNQPYLVDECQHKFDGAQHIMSLDLKVVD</sequence>
<gene>
    <name evidence="2" type="ORF">GCM10010911_62350</name>
</gene>
<dbReference type="Proteomes" id="UP000612456">
    <property type="component" value="Unassembled WGS sequence"/>
</dbReference>
<keyword evidence="3" id="KW-1185">Reference proteome</keyword>
<organism evidence="2 3">
    <name type="scientific">Paenibacillus nasutitermitis</name>
    <dbReference type="NCBI Taxonomy" id="1652958"/>
    <lineage>
        <taxon>Bacteria</taxon>
        <taxon>Bacillati</taxon>
        <taxon>Bacillota</taxon>
        <taxon>Bacilli</taxon>
        <taxon>Bacillales</taxon>
        <taxon>Paenibacillaceae</taxon>
        <taxon>Paenibacillus</taxon>
    </lineage>
</organism>
<comment type="caution">
    <text evidence="2">The sequence shown here is derived from an EMBL/GenBank/DDBJ whole genome shotgun (WGS) entry which is preliminary data.</text>
</comment>
<reference evidence="2" key="1">
    <citation type="journal article" date="2014" name="Int. J. Syst. Evol. Microbiol.">
        <title>Complete genome sequence of Corynebacterium casei LMG S-19264T (=DSM 44701T), isolated from a smear-ripened cheese.</title>
        <authorList>
            <consortium name="US DOE Joint Genome Institute (JGI-PGF)"/>
            <person name="Walter F."/>
            <person name="Albersmeier A."/>
            <person name="Kalinowski J."/>
            <person name="Ruckert C."/>
        </authorList>
    </citation>
    <scope>NUCLEOTIDE SEQUENCE</scope>
    <source>
        <strain evidence="2">CGMCC 1.15178</strain>
    </source>
</reference>
<dbReference type="RefSeq" id="WP_188998529.1">
    <property type="nucleotide sequence ID" value="NZ_BMHP01000007.1"/>
</dbReference>
<accession>A0A916ZG04</accession>
<dbReference type="Pfam" id="PF24032">
    <property type="entry name" value="YQBQ"/>
    <property type="match status" value="1"/>
</dbReference>
<reference evidence="2" key="2">
    <citation type="submission" date="2020-09" db="EMBL/GenBank/DDBJ databases">
        <authorList>
            <person name="Sun Q."/>
            <person name="Zhou Y."/>
        </authorList>
    </citation>
    <scope>NUCLEOTIDE SEQUENCE</scope>
    <source>
        <strain evidence="2">CGMCC 1.15178</strain>
    </source>
</reference>
<evidence type="ECO:0000313" key="2">
    <source>
        <dbReference type="EMBL" id="GGD95169.1"/>
    </source>
</evidence>
<feature type="domain" description="YqbQ/XkdQ" evidence="1">
    <location>
        <begin position="23"/>
        <end position="320"/>
    </location>
</feature>
<evidence type="ECO:0000259" key="1">
    <source>
        <dbReference type="Pfam" id="PF24032"/>
    </source>
</evidence>
<dbReference type="SUPFAM" id="SSF69279">
    <property type="entry name" value="Phage tail proteins"/>
    <property type="match status" value="1"/>
</dbReference>
<dbReference type="InterPro" id="IPR056937">
    <property type="entry name" value="YqbQ/XkdQ"/>
</dbReference>